<comment type="caution">
    <text evidence="2">The sequence shown here is derived from an EMBL/GenBank/DDBJ whole genome shotgun (WGS) entry which is preliminary data.</text>
</comment>
<dbReference type="Proteomes" id="UP001195483">
    <property type="component" value="Unassembled WGS sequence"/>
</dbReference>
<sequence length="57" mass="6400">MEKVKTPIFVLEKPNFDNTSESSDGNRTIEETLSPESQSQKQEENTDLSTSTPIMPL</sequence>
<dbReference type="AlphaFoldDB" id="A0AAE0RWW4"/>
<evidence type="ECO:0000256" key="1">
    <source>
        <dbReference type="SAM" id="MobiDB-lite"/>
    </source>
</evidence>
<organism evidence="2 3">
    <name type="scientific">Potamilus streckersoni</name>
    <dbReference type="NCBI Taxonomy" id="2493646"/>
    <lineage>
        <taxon>Eukaryota</taxon>
        <taxon>Metazoa</taxon>
        <taxon>Spiralia</taxon>
        <taxon>Lophotrochozoa</taxon>
        <taxon>Mollusca</taxon>
        <taxon>Bivalvia</taxon>
        <taxon>Autobranchia</taxon>
        <taxon>Heteroconchia</taxon>
        <taxon>Palaeoheterodonta</taxon>
        <taxon>Unionida</taxon>
        <taxon>Unionoidea</taxon>
        <taxon>Unionidae</taxon>
        <taxon>Ambleminae</taxon>
        <taxon>Lampsilini</taxon>
        <taxon>Potamilus</taxon>
    </lineage>
</organism>
<reference evidence="2" key="3">
    <citation type="submission" date="2023-05" db="EMBL/GenBank/DDBJ databases">
        <authorList>
            <person name="Smith C.H."/>
        </authorList>
    </citation>
    <scope>NUCLEOTIDE SEQUENCE</scope>
    <source>
        <strain evidence="2">CHS0354</strain>
        <tissue evidence="2">Mantle</tissue>
    </source>
</reference>
<protein>
    <submittedName>
        <fullName evidence="2">Uncharacterized protein</fullName>
    </submittedName>
</protein>
<evidence type="ECO:0000313" key="2">
    <source>
        <dbReference type="EMBL" id="KAK3580939.1"/>
    </source>
</evidence>
<keyword evidence="3" id="KW-1185">Reference proteome</keyword>
<accession>A0AAE0RWW4</accession>
<reference evidence="2" key="1">
    <citation type="journal article" date="2021" name="Genome Biol. Evol.">
        <title>A High-Quality Reference Genome for a Parasitic Bivalve with Doubly Uniparental Inheritance (Bivalvia: Unionida).</title>
        <authorList>
            <person name="Smith C.H."/>
        </authorList>
    </citation>
    <scope>NUCLEOTIDE SEQUENCE</scope>
    <source>
        <strain evidence="2">CHS0354</strain>
    </source>
</reference>
<reference evidence="2" key="2">
    <citation type="journal article" date="2021" name="Genome Biol. Evol.">
        <title>Developing a high-quality reference genome for a parasitic bivalve with doubly uniparental inheritance (Bivalvia: Unionida).</title>
        <authorList>
            <person name="Smith C.H."/>
        </authorList>
    </citation>
    <scope>NUCLEOTIDE SEQUENCE</scope>
    <source>
        <strain evidence="2">CHS0354</strain>
        <tissue evidence="2">Mantle</tissue>
    </source>
</reference>
<proteinExistence type="predicted"/>
<evidence type="ECO:0000313" key="3">
    <source>
        <dbReference type="Proteomes" id="UP001195483"/>
    </source>
</evidence>
<name>A0AAE0RWW4_9BIVA</name>
<gene>
    <name evidence="2" type="ORF">CHS0354_008237</name>
</gene>
<feature type="compositionally biased region" description="Polar residues" evidence="1">
    <location>
        <begin position="47"/>
        <end position="57"/>
    </location>
</feature>
<feature type="non-terminal residue" evidence="2">
    <location>
        <position position="57"/>
    </location>
</feature>
<dbReference type="EMBL" id="JAEAOA010000548">
    <property type="protein sequence ID" value="KAK3580939.1"/>
    <property type="molecule type" value="Genomic_DNA"/>
</dbReference>
<feature type="compositionally biased region" description="Polar residues" evidence="1">
    <location>
        <begin position="16"/>
        <end position="26"/>
    </location>
</feature>
<feature type="region of interest" description="Disordered" evidence="1">
    <location>
        <begin position="1"/>
        <end position="57"/>
    </location>
</feature>